<reference evidence="2 3" key="1">
    <citation type="submission" date="2024-02" db="EMBL/GenBank/DDBJ databases">
        <title>High-quality chromosome-scale genome assembly of Pensacola bahiagrass (Paspalum notatum Flugge var. saurae).</title>
        <authorList>
            <person name="Vega J.M."/>
            <person name="Podio M."/>
            <person name="Orjuela J."/>
            <person name="Siena L.A."/>
            <person name="Pessino S.C."/>
            <person name="Combes M.C."/>
            <person name="Mariac C."/>
            <person name="Albertini E."/>
            <person name="Pupilli F."/>
            <person name="Ortiz J.P.A."/>
            <person name="Leblanc O."/>
        </authorList>
    </citation>
    <scope>NUCLEOTIDE SEQUENCE [LARGE SCALE GENOMIC DNA]</scope>
    <source>
        <strain evidence="2">R1</strain>
        <tissue evidence="2">Leaf</tissue>
    </source>
</reference>
<feature type="domain" description="Reverse transcriptase Ty1/copia-type" evidence="1">
    <location>
        <begin position="11"/>
        <end position="240"/>
    </location>
</feature>
<dbReference type="AlphaFoldDB" id="A0AAQ3TAQ4"/>
<dbReference type="Proteomes" id="UP001341281">
    <property type="component" value="Chromosome 04"/>
</dbReference>
<proteinExistence type="predicted"/>
<dbReference type="SUPFAM" id="SSF56672">
    <property type="entry name" value="DNA/RNA polymerases"/>
    <property type="match status" value="1"/>
</dbReference>
<protein>
    <recommendedName>
        <fullName evidence="1">Reverse transcriptase Ty1/copia-type domain-containing protein</fullName>
    </recommendedName>
</protein>
<gene>
    <name evidence="2" type="ORF">U9M48_018722</name>
</gene>
<dbReference type="Pfam" id="PF07727">
    <property type="entry name" value="RVT_2"/>
    <property type="match status" value="1"/>
</dbReference>
<dbReference type="InterPro" id="IPR043502">
    <property type="entry name" value="DNA/RNA_pol_sf"/>
</dbReference>
<evidence type="ECO:0000259" key="1">
    <source>
        <dbReference type="Pfam" id="PF07727"/>
    </source>
</evidence>
<dbReference type="PANTHER" id="PTHR11439:SF524">
    <property type="entry name" value="RNA-DIRECTED DNA POLYMERASE, PROTEIN KINASE RLK-PELLE-DLSV FAMILY"/>
    <property type="match status" value="1"/>
</dbReference>
<evidence type="ECO:0000313" key="2">
    <source>
        <dbReference type="EMBL" id="WVZ70013.1"/>
    </source>
</evidence>
<dbReference type="CDD" id="cd09272">
    <property type="entry name" value="RNase_HI_RT_Ty1"/>
    <property type="match status" value="1"/>
</dbReference>
<organism evidence="2 3">
    <name type="scientific">Paspalum notatum var. saurae</name>
    <dbReference type="NCBI Taxonomy" id="547442"/>
    <lineage>
        <taxon>Eukaryota</taxon>
        <taxon>Viridiplantae</taxon>
        <taxon>Streptophyta</taxon>
        <taxon>Embryophyta</taxon>
        <taxon>Tracheophyta</taxon>
        <taxon>Spermatophyta</taxon>
        <taxon>Magnoliopsida</taxon>
        <taxon>Liliopsida</taxon>
        <taxon>Poales</taxon>
        <taxon>Poaceae</taxon>
        <taxon>PACMAD clade</taxon>
        <taxon>Panicoideae</taxon>
        <taxon>Andropogonodae</taxon>
        <taxon>Paspaleae</taxon>
        <taxon>Paspalinae</taxon>
        <taxon>Paspalum</taxon>
    </lineage>
</organism>
<evidence type="ECO:0000313" key="3">
    <source>
        <dbReference type="Proteomes" id="UP001341281"/>
    </source>
</evidence>
<dbReference type="EMBL" id="CP144748">
    <property type="protein sequence ID" value="WVZ70013.1"/>
    <property type="molecule type" value="Genomic_DNA"/>
</dbReference>
<keyword evidence="3" id="KW-1185">Reference proteome</keyword>
<name>A0AAQ3TAQ4_PASNO</name>
<sequence length="510" mass="56030">MEDEFQALVANNTWSLIPRPPCANIVTGKWIFKHKLHSDGSLDRYKARWVLRGFTQCPGVDYDETFSPVVKPATIRTVLSLAVSNNWPVNQLDVNNAFLHGTLTETVYCSQPAGFLDSSYPDHAPRAWYSCFAAHLRSLGFVEAKSDSSLFVFHRGAELAYLLLYVDDVILTASTTSLLQRLTAALQAAFPMKDLGPLQHFLGIAVTRSSTGMILSQRQYLLDILERAGMTACKPCATPVDTQAKLSALGAPVADATLYRSLVGPCSTSLSPARMLPMRYSRFVYTCMILGNPSIGREAHSPLLTRLGRYWVLHRTLPSTSLTVYTDADWAGCPNTRKSTSGYAVFLGDNLVSWSSKRQPTVSRSSAEAEYRAVANGVARATLVYCDNVSAVYLSTNPVQHQRTKHVEIDLHFVRERVATGGAVRVLHVPTTSQFADLFTKGLPSSTFQEFRSSMNVLSPDAPAVGGGGVRLAKLALLPWQTLALLGKARLGKLARSIKGSKRALRFYYQ</sequence>
<dbReference type="InterPro" id="IPR013103">
    <property type="entry name" value="RVT_2"/>
</dbReference>
<accession>A0AAQ3TAQ4</accession>
<dbReference type="PANTHER" id="PTHR11439">
    <property type="entry name" value="GAG-POL-RELATED RETROTRANSPOSON"/>
    <property type="match status" value="1"/>
</dbReference>